<keyword evidence="1" id="KW-0805">Transcription regulation</keyword>
<keyword evidence="9" id="KW-1185">Reference proteome</keyword>
<dbReference type="Gene3D" id="1.20.120.1810">
    <property type="match status" value="1"/>
</dbReference>
<dbReference type="PANTHER" id="PTHR30385:SF4">
    <property type="entry name" value="RNA POLYMERASE SIGMA-E FACTOR"/>
    <property type="match status" value="1"/>
</dbReference>
<keyword evidence="3" id="KW-0238">DNA-binding</keyword>
<proteinExistence type="predicted"/>
<name>A0ABN2PGC7_9ACTN</name>
<feature type="domain" description="RNA polymerase sigma-70 region 2" evidence="6">
    <location>
        <begin position="45"/>
        <end position="110"/>
    </location>
</feature>
<dbReference type="Pfam" id="PF04539">
    <property type="entry name" value="Sigma70_r3"/>
    <property type="match status" value="1"/>
</dbReference>
<dbReference type="NCBIfam" id="TIGR02937">
    <property type="entry name" value="sigma70-ECF"/>
    <property type="match status" value="1"/>
</dbReference>
<organism evidence="8 9">
    <name type="scientific">Nocardioides lentus</name>
    <dbReference type="NCBI Taxonomy" id="338077"/>
    <lineage>
        <taxon>Bacteria</taxon>
        <taxon>Bacillati</taxon>
        <taxon>Actinomycetota</taxon>
        <taxon>Actinomycetes</taxon>
        <taxon>Propionibacteriales</taxon>
        <taxon>Nocardioidaceae</taxon>
        <taxon>Nocardioides</taxon>
    </lineage>
</organism>
<gene>
    <name evidence="8" type="ORF">GCM10009737_19780</name>
</gene>
<dbReference type="InterPro" id="IPR013324">
    <property type="entry name" value="RNA_pol_sigma_r3/r4-like"/>
</dbReference>
<evidence type="ECO:0000259" key="5">
    <source>
        <dbReference type="Pfam" id="PF04539"/>
    </source>
</evidence>
<dbReference type="InterPro" id="IPR013325">
    <property type="entry name" value="RNA_pol_sigma_r2"/>
</dbReference>
<evidence type="ECO:0000256" key="2">
    <source>
        <dbReference type="ARBA" id="ARBA00023082"/>
    </source>
</evidence>
<dbReference type="InterPro" id="IPR000943">
    <property type="entry name" value="RNA_pol_sigma70"/>
</dbReference>
<evidence type="ECO:0000313" key="8">
    <source>
        <dbReference type="EMBL" id="GAA1918368.1"/>
    </source>
</evidence>
<feature type="domain" description="RNA polymerase sigma-70 region 3" evidence="5">
    <location>
        <begin position="138"/>
        <end position="190"/>
    </location>
</feature>
<dbReference type="PANTHER" id="PTHR30385">
    <property type="entry name" value="SIGMA FACTOR F FLAGELLAR"/>
    <property type="match status" value="1"/>
</dbReference>
<dbReference type="InterPro" id="IPR014284">
    <property type="entry name" value="RNA_pol_sigma-70_dom"/>
</dbReference>
<evidence type="ECO:0000259" key="6">
    <source>
        <dbReference type="Pfam" id="PF04542"/>
    </source>
</evidence>
<dbReference type="Pfam" id="PF04542">
    <property type="entry name" value="Sigma70_r2"/>
    <property type="match status" value="1"/>
</dbReference>
<protein>
    <submittedName>
        <fullName evidence="8">SigB/SigF/SigG family RNA polymerase sigma factor</fullName>
    </submittedName>
</protein>
<dbReference type="SUPFAM" id="SSF88946">
    <property type="entry name" value="Sigma2 domain of RNA polymerase sigma factors"/>
    <property type="match status" value="1"/>
</dbReference>
<keyword evidence="4" id="KW-0804">Transcription</keyword>
<feature type="domain" description="RNA polymerase sigma-70 region 4" evidence="7">
    <location>
        <begin position="208"/>
        <end position="255"/>
    </location>
</feature>
<evidence type="ECO:0000256" key="4">
    <source>
        <dbReference type="ARBA" id="ARBA00023163"/>
    </source>
</evidence>
<accession>A0ABN2PGC7</accession>
<dbReference type="InterPro" id="IPR007624">
    <property type="entry name" value="RNA_pol_sigma70_r3"/>
</dbReference>
<dbReference type="EMBL" id="BAAAMY010000004">
    <property type="protein sequence ID" value="GAA1918368.1"/>
    <property type="molecule type" value="Genomic_DNA"/>
</dbReference>
<dbReference type="InterPro" id="IPR007630">
    <property type="entry name" value="RNA_pol_sigma70_r4"/>
</dbReference>
<dbReference type="Pfam" id="PF04545">
    <property type="entry name" value="Sigma70_r4"/>
    <property type="match status" value="1"/>
</dbReference>
<dbReference type="CDD" id="cd06171">
    <property type="entry name" value="Sigma70_r4"/>
    <property type="match status" value="1"/>
</dbReference>
<dbReference type="InterPro" id="IPR007627">
    <property type="entry name" value="RNA_pol_sigma70_r2"/>
</dbReference>
<evidence type="ECO:0000313" key="9">
    <source>
        <dbReference type="Proteomes" id="UP001501612"/>
    </source>
</evidence>
<sequence length="260" mass="29709">MTVPTTETPRRVRRREETTRLFAEISEATDDATRDRLRDEVVVVNLELARTLAGRYRNRGVPIEDLEQVASLALVQAVRRFEPAPERDFLSYAVPTIRGELRKHFRDLGWIVRPPRRIQENQSRVVAAFEERTRTGEPRTAADVAAVLGISVEDVDEAMRAQGCFHASSLDLPVGQDSTTTVADTLVRDSTAETEAAETRAQLEPMIRCLRERDRLIIRMRYVEDWTQQEIAEAIGVTQMQVSRLLRRILRDLREMTPAS</sequence>
<dbReference type="Proteomes" id="UP001501612">
    <property type="component" value="Unassembled WGS sequence"/>
</dbReference>
<dbReference type="SUPFAM" id="SSF88659">
    <property type="entry name" value="Sigma3 and sigma4 domains of RNA polymerase sigma factors"/>
    <property type="match status" value="2"/>
</dbReference>
<keyword evidence="2" id="KW-0731">Sigma factor</keyword>
<evidence type="ECO:0000256" key="1">
    <source>
        <dbReference type="ARBA" id="ARBA00023015"/>
    </source>
</evidence>
<evidence type="ECO:0000256" key="3">
    <source>
        <dbReference type="ARBA" id="ARBA00023125"/>
    </source>
</evidence>
<comment type="caution">
    <text evidence="8">The sequence shown here is derived from an EMBL/GenBank/DDBJ whole genome shotgun (WGS) entry which is preliminary data.</text>
</comment>
<dbReference type="Gene3D" id="1.20.140.160">
    <property type="match status" value="1"/>
</dbReference>
<dbReference type="PRINTS" id="PR00046">
    <property type="entry name" value="SIGMA70FCT"/>
</dbReference>
<reference evidence="8 9" key="1">
    <citation type="journal article" date="2019" name="Int. J. Syst. Evol. Microbiol.">
        <title>The Global Catalogue of Microorganisms (GCM) 10K type strain sequencing project: providing services to taxonomists for standard genome sequencing and annotation.</title>
        <authorList>
            <consortium name="The Broad Institute Genomics Platform"/>
            <consortium name="The Broad Institute Genome Sequencing Center for Infectious Disease"/>
            <person name="Wu L."/>
            <person name="Ma J."/>
        </authorList>
    </citation>
    <scope>NUCLEOTIDE SEQUENCE [LARGE SCALE GENOMIC DNA]</scope>
    <source>
        <strain evidence="8 9">JCM 14046</strain>
    </source>
</reference>
<evidence type="ECO:0000259" key="7">
    <source>
        <dbReference type="Pfam" id="PF04545"/>
    </source>
</evidence>